<dbReference type="EMBL" id="UZAN01074294">
    <property type="protein sequence ID" value="VDP95520.1"/>
    <property type="molecule type" value="Genomic_DNA"/>
</dbReference>
<dbReference type="PROSITE" id="PS50878">
    <property type="entry name" value="RT_POL"/>
    <property type="match status" value="1"/>
</dbReference>
<dbReference type="InterPro" id="IPR043502">
    <property type="entry name" value="DNA/RNA_pol_sf"/>
</dbReference>
<keyword evidence="12" id="KW-1185">Reference proteome</keyword>
<evidence type="ECO:0000256" key="3">
    <source>
        <dbReference type="ARBA" id="ARBA00022695"/>
    </source>
</evidence>
<keyword evidence="2" id="KW-0808">Transferase</keyword>
<gene>
    <name evidence="11" type="ORF">ECPE_LOCUS18074</name>
</gene>
<accession>A0A183BFT8</accession>
<dbReference type="Proteomes" id="UP000272942">
    <property type="component" value="Unassembled WGS sequence"/>
</dbReference>
<proteinExistence type="predicted"/>
<evidence type="ECO:0000313" key="12">
    <source>
        <dbReference type="Proteomes" id="UP000272942"/>
    </source>
</evidence>
<keyword evidence="5" id="KW-0255">Endonuclease</keyword>
<evidence type="ECO:0000256" key="5">
    <source>
        <dbReference type="ARBA" id="ARBA00022759"/>
    </source>
</evidence>
<dbReference type="Pfam" id="PF17917">
    <property type="entry name" value="RT_RNaseH"/>
    <property type="match status" value="1"/>
</dbReference>
<evidence type="ECO:0000313" key="13">
    <source>
        <dbReference type="WBParaSite" id="ECPE_0001812201-mRNA-1"/>
    </source>
</evidence>
<dbReference type="PROSITE" id="PS50158">
    <property type="entry name" value="ZF_CCHC"/>
    <property type="match status" value="1"/>
</dbReference>
<feature type="domain" description="CCHC-type" evidence="9">
    <location>
        <begin position="234"/>
        <end position="249"/>
    </location>
</feature>
<dbReference type="CDD" id="cd01647">
    <property type="entry name" value="RT_LTR"/>
    <property type="match status" value="1"/>
</dbReference>
<dbReference type="WBParaSite" id="ECPE_0001812201-mRNA-1">
    <property type="protein sequence ID" value="ECPE_0001812201-mRNA-1"/>
    <property type="gene ID" value="ECPE_0001812201"/>
</dbReference>
<dbReference type="SUPFAM" id="SSF56672">
    <property type="entry name" value="DNA/RNA polymerases"/>
    <property type="match status" value="1"/>
</dbReference>
<dbReference type="OrthoDB" id="10063139at2759"/>
<dbReference type="InterPro" id="IPR001878">
    <property type="entry name" value="Znf_CCHC"/>
</dbReference>
<reference evidence="13" key="1">
    <citation type="submission" date="2016-06" db="UniProtKB">
        <authorList>
            <consortium name="WormBaseParasite"/>
        </authorList>
    </citation>
    <scope>IDENTIFICATION</scope>
</reference>
<evidence type="ECO:0000313" key="11">
    <source>
        <dbReference type="EMBL" id="VDP95520.1"/>
    </source>
</evidence>
<keyword evidence="3" id="KW-0548">Nucleotidyltransferase</keyword>
<keyword evidence="7" id="KW-0695">RNA-directed DNA polymerase</keyword>
<sequence>MNALNNLCSKGVIEKVSSSTWSTPIVTPDEEKKSAFFLNAAGKNAYTLIKNLAYPSPPVSVPYDDLKSLLLQHVKPTNFEASERAKFHSMVRNPNQGIREFILDLLTQAAKCDFGDLLDMQLKDRLIAGINNTVLQNELLKLSSPTFKDVRAYCEQYQDIRAATSSMPSTIESTAMFNSLKTKSTKAHATAGRFKPATQSNSHNVTYSDKSYGNCASCGKRHSRFTCRFRYASCHKCGKTGHIQSVCRSTKTCRLIQARNSEVSNMAKHFSSLSLAITSHSGHIRKRLFSSTGNSLHFILDTGSVESLISVHDLKLFAPDAKLQPSTITINGITGHSLPVVGSCEISVSDEHSKTVTCTFIVTKSGPSILGLKAMQAFNVNLSLVTSIDTENELKDLIIKCSKASGGMQISPVRLLVNGDPVFLKRRVIPYGLREPVMNALNNLCSKGVIEKVSSSAWGTPIVTPLKSDGKTPRICGDYRITLNPRLLKRTCTTVEPENILNKLTVSKIFSKIDLKDAYLQIQLDETSFTLTTINTPFGLYRYKFLPFGLSVSPAIFQQVMNDITSGMSGVEVYQDDSVVHAPDKSTHDAQLLELFRRFSDKNVAVHPKKSLFFVSHFECLGYLVNGKGYKFDPNRLFPLTKAKSPSSIHELRSLIRALQYYSQLIPDFSQKGSPLFLLSSDNKFVWTDIHERCLRGLLNFLQTDAVLHPFNPKIHSTVITDASLDGIGAILGQNGHPIICVSRRLTAAERGYAQTNREALAVYWVVKRLHKFLFGHHSTIVTDHEALKFIFDPGKSLSRSSAAMVQRWSIALSAYDYTIEHLSAKYMRHLDYISRQSLPAPEPEDISDSLLVQPLPVSRQELICDTRRYFSAVMTALRKGWNAQTRLDVVNFQLRLMDCCA</sequence>
<feature type="domain" description="Reverse transcriptase" evidence="10">
    <location>
        <begin position="446"/>
        <end position="625"/>
    </location>
</feature>
<dbReference type="GO" id="GO:0016787">
    <property type="term" value="F:hydrolase activity"/>
    <property type="evidence" value="ECO:0007669"/>
    <property type="project" value="UniProtKB-KW"/>
</dbReference>
<dbReference type="PANTHER" id="PTHR37984">
    <property type="entry name" value="PROTEIN CBG26694"/>
    <property type="match status" value="1"/>
</dbReference>
<keyword evidence="4" id="KW-0540">Nuclease</keyword>
<dbReference type="AlphaFoldDB" id="A0A183BFT8"/>
<evidence type="ECO:0000259" key="9">
    <source>
        <dbReference type="PROSITE" id="PS50158"/>
    </source>
</evidence>
<dbReference type="InterPro" id="IPR041373">
    <property type="entry name" value="RT_RNaseH"/>
</dbReference>
<reference evidence="11 12" key="2">
    <citation type="submission" date="2018-11" db="EMBL/GenBank/DDBJ databases">
        <authorList>
            <consortium name="Pathogen Informatics"/>
        </authorList>
    </citation>
    <scope>NUCLEOTIDE SEQUENCE [LARGE SCALE GENOMIC DNA]</scope>
    <source>
        <strain evidence="11 12">Egypt</strain>
    </source>
</reference>
<organism evidence="13">
    <name type="scientific">Echinostoma caproni</name>
    <dbReference type="NCBI Taxonomy" id="27848"/>
    <lineage>
        <taxon>Eukaryota</taxon>
        <taxon>Metazoa</taxon>
        <taxon>Spiralia</taxon>
        <taxon>Lophotrochozoa</taxon>
        <taxon>Platyhelminthes</taxon>
        <taxon>Trematoda</taxon>
        <taxon>Digenea</taxon>
        <taxon>Plagiorchiida</taxon>
        <taxon>Echinostomata</taxon>
        <taxon>Echinostomatoidea</taxon>
        <taxon>Echinostomatidae</taxon>
        <taxon>Echinostoma</taxon>
    </lineage>
</organism>
<keyword evidence="8" id="KW-0863">Zinc-finger</keyword>
<keyword evidence="8" id="KW-0479">Metal-binding</keyword>
<dbReference type="Gene3D" id="2.40.70.10">
    <property type="entry name" value="Acid Proteases"/>
    <property type="match status" value="1"/>
</dbReference>
<dbReference type="InterPro" id="IPR050951">
    <property type="entry name" value="Retrovirus_Pol_polyprotein"/>
</dbReference>
<evidence type="ECO:0000256" key="7">
    <source>
        <dbReference type="ARBA" id="ARBA00022918"/>
    </source>
</evidence>
<evidence type="ECO:0000256" key="2">
    <source>
        <dbReference type="ARBA" id="ARBA00022679"/>
    </source>
</evidence>
<dbReference type="Pfam" id="PF00078">
    <property type="entry name" value="RVT_1"/>
    <property type="match status" value="1"/>
</dbReference>
<dbReference type="CDD" id="cd09274">
    <property type="entry name" value="RNase_HI_RT_Ty3"/>
    <property type="match status" value="1"/>
</dbReference>
<dbReference type="InterPro" id="IPR021109">
    <property type="entry name" value="Peptidase_aspartic_dom_sf"/>
</dbReference>
<evidence type="ECO:0000256" key="8">
    <source>
        <dbReference type="PROSITE-ProRule" id="PRU00047"/>
    </source>
</evidence>
<dbReference type="Gene3D" id="3.10.10.10">
    <property type="entry name" value="HIV Type 1 Reverse Transcriptase, subunit A, domain 1"/>
    <property type="match status" value="1"/>
</dbReference>
<dbReference type="InterPro" id="IPR043128">
    <property type="entry name" value="Rev_trsase/Diguanyl_cyclase"/>
</dbReference>
<protein>
    <recommendedName>
        <fullName evidence="1">RNA-directed DNA polymerase</fullName>
        <ecNumber evidence="1">2.7.7.49</ecNumber>
    </recommendedName>
</protein>
<dbReference type="GO" id="GO:0003676">
    <property type="term" value="F:nucleic acid binding"/>
    <property type="evidence" value="ECO:0007669"/>
    <property type="project" value="InterPro"/>
</dbReference>
<dbReference type="PANTHER" id="PTHR37984:SF9">
    <property type="entry name" value="INTEGRASE CATALYTIC DOMAIN-CONTAINING PROTEIN"/>
    <property type="match status" value="1"/>
</dbReference>
<dbReference type="Gene3D" id="3.30.70.270">
    <property type="match status" value="2"/>
</dbReference>
<evidence type="ECO:0000256" key="4">
    <source>
        <dbReference type="ARBA" id="ARBA00022722"/>
    </source>
</evidence>
<evidence type="ECO:0000256" key="1">
    <source>
        <dbReference type="ARBA" id="ARBA00012493"/>
    </source>
</evidence>
<evidence type="ECO:0000256" key="6">
    <source>
        <dbReference type="ARBA" id="ARBA00022801"/>
    </source>
</evidence>
<dbReference type="GO" id="GO:0003964">
    <property type="term" value="F:RNA-directed DNA polymerase activity"/>
    <property type="evidence" value="ECO:0007669"/>
    <property type="project" value="UniProtKB-KW"/>
</dbReference>
<dbReference type="EC" id="2.7.7.49" evidence="1"/>
<dbReference type="SUPFAM" id="SSF50630">
    <property type="entry name" value="Acid proteases"/>
    <property type="match status" value="1"/>
</dbReference>
<name>A0A183BFT8_9TREM</name>
<dbReference type="SMART" id="SM00343">
    <property type="entry name" value="ZnF_C2HC"/>
    <property type="match status" value="1"/>
</dbReference>
<keyword evidence="8" id="KW-0862">Zinc</keyword>
<dbReference type="InterPro" id="IPR000477">
    <property type="entry name" value="RT_dom"/>
</dbReference>
<keyword evidence="6" id="KW-0378">Hydrolase</keyword>
<evidence type="ECO:0000259" key="10">
    <source>
        <dbReference type="PROSITE" id="PS50878"/>
    </source>
</evidence>
<dbReference type="GO" id="GO:0008270">
    <property type="term" value="F:zinc ion binding"/>
    <property type="evidence" value="ECO:0007669"/>
    <property type="project" value="UniProtKB-KW"/>
</dbReference>
<dbReference type="GO" id="GO:0004519">
    <property type="term" value="F:endonuclease activity"/>
    <property type="evidence" value="ECO:0007669"/>
    <property type="project" value="UniProtKB-KW"/>
</dbReference>